<evidence type="ECO:0000256" key="1">
    <source>
        <dbReference type="ARBA" id="ARBA00007074"/>
    </source>
</evidence>
<keyword evidence="3 7" id="KW-0378">Hydrolase</keyword>
<proteinExistence type="inferred from homology"/>
<dbReference type="SUPFAM" id="SSF51261">
    <property type="entry name" value="Duplicated hybrid motif"/>
    <property type="match status" value="1"/>
</dbReference>
<dbReference type="GO" id="GO:0006508">
    <property type="term" value="P:proteolysis"/>
    <property type="evidence" value="ECO:0007669"/>
    <property type="project" value="UniProtKB-KW"/>
</dbReference>
<name>A0A140GR09_CLOPF</name>
<evidence type="ECO:0000256" key="5">
    <source>
        <dbReference type="SAM" id="Phobius"/>
    </source>
</evidence>
<dbReference type="Pfam" id="PF01464">
    <property type="entry name" value="SLT"/>
    <property type="match status" value="1"/>
</dbReference>
<dbReference type="PROSITE" id="PS51935">
    <property type="entry name" value="NLPC_P60"/>
    <property type="match status" value="1"/>
</dbReference>
<dbReference type="InterPro" id="IPR011055">
    <property type="entry name" value="Dup_hybrid_motif"/>
</dbReference>
<dbReference type="Proteomes" id="UP000070260">
    <property type="component" value="Plasmid pJFP838A"/>
</dbReference>
<geneLocation type="plasmid" evidence="7 8">
    <name>pJFP838A</name>
</geneLocation>
<dbReference type="PANTHER" id="PTHR47359:SF3">
    <property type="entry name" value="NLP_P60 DOMAIN-CONTAINING PROTEIN-RELATED"/>
    <property type="match status" value="1"/>
</dbReference>
<gene>
    <name evidence="7" type="ORF">JFP838_pA0052</name>
</gene>
<evidence type="ECO:0000313" key="8">
    <source>
        <dbReference type="Proteomes" id="UP000070260"/>
    </source>
</evidence>
<comment type="similarity">
    <text evidence="1">Belongs to the peptidase C40 family.</text>
</comment>
<dbReference type="RefSeq" id="WP_061429576.1">
    <property type="nucleotide sequence ID" value="NZ_CATNZX010000001.1"/>
</dbReference>
<dbReference type="Gene3D" id="2.70.70.10">
    <property type="entry name" value="Glucose Permease (Domain IIA)"/>
    <property type="match status" value="1"/>
</dbReference>
<evidence type="ECO:0000256" key="4">
    <source>
        <dbReference type="ARBA" id="ARBA00022807"/>
    </source>
</evidence>
<dbReference type="InterPro" id="IPR038765">
    <property type="entry name" value="Papain-like_cys_pep_sf"/>
</dbReference>
<evidence type="ECO:0000256" key="2">
    <source>
        <dbReference type="ARBA" id="ARBA00022670"/>
    </source>
</evidence>
<dbReference type="SUPFAM" id="SSF53955">
    <property type="entry name" value="Lysozyme-like"/>
    <property type="match status" value="1"/>
</dbReference>
<evidence type="ECO:0000313" key="7">
    <source>
        <dbReference type="EMBL" id="AMN30968.1"/>
    </source>
</evidence>
<dbReference type="InterPro" id="IPR051794">
    <property type="entry name" value="PG_Endopeptidase_C40"/>
</dbReference>
<dbReference type="SUPFAM" id="SSF54001">
    <property type="entry name" value="Cysteine proteinases"/>
    <property type="match status" value="1"/>
</dbReference>
<dbReference type="PATRIC" id="fig|1502.177.peg.3258"/>
<dbReference type="AlphaFoldDB" id="A0A140GR09"/>
<dbReference type="PANTHER" id="PTHR47359">
    <property type="entry name" value="PEPTIDOGLYCAN DL-ENDOPEPTIDASE CWLO"/>
    <property type="match status" value="1"/>
</dbReference>
<keyword evidence="5" id="KW-0812">Transmembrane</keyword>
<dbReference type="InterPro" id="IPR008258">
    <property type="entry name" value="Transglycosylase_SLT_dom_1"/>
</dbReference>
<keyword evidence="5" id="KW-1133">Transmembrane helix</keyword>
<dbReference type="OrthoDB" id="9808890at2"/>
<keyword evidence="4" id="KW-0788">Thiol protease</keyword>
<dbReference type="GO" id="GO:0008234">
    <property type="term" value="F:cysteine-type peptidase activity"/>
    <property type="evidence" value="ECO:0007669"/>
    <property type="project" value="UniProtKB-KW"/>
</dbReference>
<sequence length="1148" mass="126785">MPNNNNNNENNNVEQGSFQNITNGLSNGKKLIGKRKHMKGAVDIAQKAIKVVVKMVKYAIKAIVNVLGPWLLLLLGIFLIWFVIYDEEYGSKGTEKDYQEQQTKYSNHIAKDDKGEYRNTNVSKANKILQSYYTVKSEDSYYVQLDNGDVVPGSSDEAKQLKDKYGREKMFYINPNMLWTLDTMLNNNKFIYPEQFLKPVAYDKESFKLKDLVDEHGNVQVESDEYKKEGDSYKKTGDKVKGIWDYGFASVLKYKKFQETKKISGTYNKMTYYNTKTGKVEWKDINESFTEDYEGYPKDVSLITDAVTPAGTITNKIRFDEQTMPVVLQPGTGAVASNSQDVVCGSETVDEYGWVEKTRYEKQMVKKTVPATEIVIDNVTGQEVEKEIEGKTKEVEVEEEVPVKYKEWDKTGNKITYDIKKRKSDDTKITQKIPQYDGEPDAKEITGNKYFFAYMQNYKTYVPKNVLDKFDYEARTGKDEEDVFNTPIGTGTAFVGGSSTVNFDMGNGATGGDYKRSLQYIQQAKAIGEKAGVDPYLIIAIIAKESSGNPDCDNGCAYGLMQYEYCSNSGHETIYYTDGSSESFNVNKGTLSNNVELQIKAGVAELQSKAKAVKGNPLATLCAYNFGEGGVKYMILHYLASQGKASMDMWGTSAGSSAINQYLESGDSGWLKERQWYHDEGHYKFPGAGGGTVDDLEKCLNFYKNLDGGQGPWMTIDGKTITINGSGAGMTTGSQATGSVSNANSSPSQLSDGGLGSWLKGCFNKIKAVMKKWYTDIKYSDDKFMFDGRLSGAESQNAVNLFFALQSNKRFSEVGDIKDEDWKLKYKELFKNPLGNGWGDNGTLPQVNPTDYFTNGEFTSPITGGSIIKKFGMNGSVVDKGIVISATEGTKAFSVANDGLVTDVGKNDEYGTYVTVEYSNDTQLIYGNLSEALVKKGDKIKKGDEVGKVGNTNTSSQNANGLYLELHHKGSVEDPTWIVSGLTGGTLMGNGGMPIPADASPLAKKVISIAKQYLGSPYAWGGKNPPTYVNGQWYCKEAGWDASNGTPLYATGFDCSGLVGWAVSQGAGVDIGWSTYDQVKHGTPISSADLKPGDIILYGGNTSPHHVVLYEGDMQIIEAPHTGAFIREKKITEFKGDWVYRRVLPDVK</sequence>
<dbReference type="EMBL" id="CP013615">
    <property type="protein sequence ID" value="AMN30968.1"/>
    <property type="molecule type" value="Genomic_DNA"/>
</dbReference>
<dbReference type="Gene3D" id="1.10.530.10">
    <property type="match status" value="1"/>
</dbReference>
<feature type="domain" description="NlpC/P60" evidence="6">
    <location>
        <begin position="1000"/>
        <end position="1148"/>
    </location>
</feature>
<dbReference type="Pfam" id="PF01551">
    <property type="entry name" value="Peptidase_M23"/>
    <property type="match status" value="1"/>
</dbReference>
<accession>A0A140GR09</accession>
<dbReference type="InterPro" id="IPR000064">
    <property type="entry name" value="NLP_P60_dom"/>
</dbReference>
<dbReference type="Gene3D" id="3.90.1720.10">
    <property type="entry name" value="endopeptidase domain like (from Nostoc punctiforme)"/>
    <property type="match status" value="1"/>
</dbReference>
<evidence type="ECO:0000256" key="3">
    <source>
        <dbReference type="ARBA" id="ARBA00022801"/>
    </source>
</evidence>
<dbReference type="InterPro" id="IPR016047">
    <property type="entry name" value="M23ase_b-sheet_dom"/>
</dbReference>
<protein>
    <submittedName>
        <fullName evidence="7">Putative peptidoglycan hydrolase</fullName>
    </submittedName>
</protein>
<dbReference type="InterPro" id="IPR023346">
    <property type="entry name" value="Lysozyme-like_dom_sf"/>
</dbReference>
<reference evidence="7 8" key="1">
    <citation type="journal article" date="2016" name="PLoS ONE">
        <title>Plasmid Characterization and Chromosome Analysis of Two netF+ Clostridium perfringens Isolates Associated with Foal and Canine Necrotizing Enteritis.</title>
        <authorList>
            <person name="Mehdizadeh Gohari I."/>
            <person name="Kropinski A.M."/>
            <person name="Weese S.J."/>
            <person name="Parreira V.R."/>
            <person name="Whitehead A.E."/>
            <person name="Boerlin P."/>
            <person name="Prescott J.F."/>
        </authorList>
    </citation>
    <scope>NUCLEOTIDE SEQUENCE [LARGE SCALE GENOMIC DNA]</scope>
    <source>
        <strain evidence="7 8">JP838</strain>
        <plasmid evidence="8">Plasmid pJFP838A</plasmid>
    </source>
</reference>
<dbReference type="CDD" id="cd12797">
    <property type="entry name" value="M23_peptidase"/>
    <property type="match status" value="1"/>
</dbReference>
<evidence type="ECO:0000259" key="6">
    <source>
        <dbReference type="PROSITE" id="PS51935"/>
    </source>
</evidence>
<feature type="transmembrane region" description="Helical" evidence="5">
    <location>
        <begin position="62"/>
        <end position="84"/>
    </location>
</feature>
<keyword evidence="7" id="KW-0614">Plasmid</keyword>
<dbReference type="Pfam" id="PF00877">
    <property type="entry name" value="NLPC_P60"/>
    <property type="match status" value="1"/>
</dbReference>
<keyword evidence="5" id="KW-0472">Membrane</keyword>
<keyword evidence="2" id="KW-0645">Protease</keyword>
<organism evidence="7 8">
    <name type="scientific">Clostridium perfringens</name>
    <dbReference type="NCBI Taxonomy" id="1502"/>
    <lineage>
        <taxon>Bacteria</taxon>
        <taxon>Bacillati</taxon>
        <taxon>Bacillota</taxon>
        <taxon>Clostridia</taxon>
        <taxon>Eubacteriales</taxon>
        <taxon>Clostridiaceae</taxon>
        <taxon>Clostridium</taxon>
    </lineage>
</organism>